<keyword evidence="4" id="KW-1185">Reference proteome</keyword>
<dbReference type="InterPro" id="IPR013595">
    <property type="entry name" value="Pept_S33_TAP-like_C"/>
</dbReference>
<comment type="caution">
    <text evidence="3">The sequence shown here is derived from an EMBL/GenBank/DDBJ whole genome shotgun (WGS) entry which is preliminary data.</text>
</comment>
<feature type="domain" description="Peptidase S33 tripeptidyl aminopeptidase-like C-terminal" evidence="1">
    <location>
        <begin position="230"/>
        <end position="286"/>
    </location>
</feature>
<dbReference type="RefSeq" id="WP_188893654.1">
    <property type="nucleotide sequence ID" value="NZ_BMMZ01000001.1"/>
</dbReference>
<reference evidence="3" key="2">
    <citation type="submission" date="2020-09" db="EMBL/GenBank/DDBJ databases">
        <authorList>
            <person name="Sun Q."/>
            <person name="Zhou Y."/>
        </authorList>
    </citation>
    <scope>NUCLEOTIDE SEQUENCE</scope>
    <source>
        <strain evidence="3">CGMCC 4.7306</strain>
    </source>
</reference>
<protein>
    <recommendedName>
        <fullName evidence="5">Alpha/beta hydrolase family protein</fullName>
    </recommendedName>
</protein>
<name>A0A917S2G0_9ACTN</name>
<dbReference type="EMBL" id="BMMZ01000001">
    <property type="protein sequence ID" value="GGL50531.1"/>
    <property type="molecule type" value="Genomic_DNA"/>
</dbReference>
<organism evidence="3 4">
    <name type="scientific">Microlunatus endophyticus</name>
    <dbReference type="NCBI Taxonomy" id="1716077"/>
    <lineage>
        <taxon>Bacteria</taxon>
        <taxon>Bacillati</taxon>
        <taxon>Actinomycetota</taxon>
        <taxon>Actinomycetes</taxon>
        <taxon>Propionibacteriales</taxon>
        <taxon>Propionibacteriaceae</taxon>
        <taxon>Microlunatus</taxon>
    </lineage>
</organism>
<dbReference type="Pfam" id="PF12146">
    <property type="entry name" value="Hydrolase_4"/>
    <property type="match status" value="1"/>
</dbReference>
<dbReference type="PANTHER" id="PTHR43689:SF8">
    <property type="entry name" value="ALPHA_BETA-HYDROLASES SUPERFAMILY PROTEIN"/>
    <property type="match status" value="1"/>
</dbReference>
<dbReference type="Gene3D" id="3.40.50.1820">
    <property type="entry name" value="alpha/beta hydrolase"/>
    <property type="match status" value="1"/>
</dbReference>
<accession>A0A917S2G0</accession>
<evidence type="ECO:0000313" key="3">
    <source>
        <dbReference type="EMBL" id="GGL50531.1"/>
    </source>
</evidence>
<dbReference type="Pfam" id="PF08386">
    <property type="entry name" value="Abhydrolase_4"/>
    <property type="match status" value="1"/>
</dbReference>
<reference evidence="3" key="1">
    <citation type="journal article" date="2014" name="Int. J. Syst. Evol. Microbiol.">
        <title>Complete genome sequence of Corynebacterium casei LMG S-19264T (=DSM 44701T), isolated from a smear-ripened cheese.</title>
        <authorList>
            <consortium name="US DOE Joint Genome Institute (JGI-PGF)"/>
            <person name="Walter F."/>
            <person name="Albersmeier A."/>
            <person name="Kalinowski J."/>
            <person name="Ruckert C."/>
        </authorList>
    </citation>
    <scope>NUCLEOTIDE SEQUENCE</scope>
    <source>
        <strain evidence="3">CGMCC 4.7306</strain>
    </source>
</reference>
<evidence type="ECO:0000313" key="4">
    <source>
        <dbReference type="Proteomes" id="UP000613840"/>
    </source>
</evidence>
<dbReference type="SUPFAM" id="SSF53474">
    <property type="entry name" value="alpha/beta-Hydrolases"/>
    <property type="match status" value="1"/>
</dbReference>
<sequence length="294" mass="31832">MTTDFALKKSTTVRTPPQIRAIRIAFAVLERVTPRQGSRWALRLWCTLPGNPGRRRDERPHDGRRSTVLLHGRAVAVETWGSGEPVYLMHGWDGWRGQLGRFVGPLAAAGVRVVALDAPGHGDSEPGGLGKGRGNGAEFAEALIAVAAVHGRPRAVIAHSFGCATTATAVRDGLGVRRLIFVAPGVDPLTYVRGLQAAFGFGRRTISEMITRIEKLAGRPLADFDPRTMITGQPPTLIIHDRQDKEVPYAEGEGLAAAWPAAELITTDGLGHQRILRDDDVVRRAVEFAARRSV</sequence>
<feature type="domain" description="Serine aminopeptidase S33" evidence="2">
    <location>
        <begin position="86"/>
        <end position="196"/>
    </location>
</feature>
<gene>
    <name evidence="3" type="ORF">GCM10011575_06010</name>
</gene>
<dbReference type="AlphaFoldDB" id="A0A917S2G0"/>
<evidence type="ECO:0008006" key="5">
    <source>
        <dbReference type="Google" id="ProtNLM"/>
    </source>
</evidence>
<dbReference type="InterPro" id="IPR029058">
    <property type="entry name" value="AB_hydrolase_fold"/>
</dbReference>
<evidence type="ECO:0000259" key="1">
    <source>
        <dbReference type="Pfam" id="PF08386"/>
    </source>
</evidence>
<dbReference type="InterPro" id="IPR022742">
    <property type="entry name" value="Hydrolase_4"/>
</dbReference>
<evidence type="ECO:0000259" key="2">
    <source>
        <dbReference type="Pfam" id="PF12146"/>
    </source>
</evidence>
<dbReference type="Proteomes" id="UP000613840">
    <property type="component" value="Unassembled WGS sequence"/>
</dbReference>
<proteinExistence type="predicted"/>
<dbReference type="PANTHER" id="PTHR43689">
    <property type="entry name" value="HYDROLASE"/>
    <property type="match status" value="1"/>
</dbReference>